<proteinExistence type="predicted"/>
<name>A0A0A9EQN8_ARUDO</name>
<evidence type="ECO:0000313" key="2">
    <source>
        <dbReference type="EMBL" id="JAE03050.1"/>
    </source>
</evidence>
<reference evidence="2" key="1">
    <citation type="submission" date="2014-09" db="EMBL/GenBank/DDBJ databases">
        <authorList>
            <person name="Magalhaes I.L.F."/>
            <person name="Oliveira U."/>
            <person name="Santos F.R."/>
            <person name="Vidigal T.H.D.A."/>
            <person name="Brescovit A.D."/>
            <person name="Santos A.J."/>
        </authorList>
    </citation>
    <scope>NUCLEOTIDE SEQUENCE</scope>
    <source>
        <tissue evidence="2">Shoot tissue taken approximately 20 cm above the soil surface</tissue>
    </source>
</reference>
<organism evidence="2">
    <name type="scientific">Arundo donax</name>
    <name type="common">Giant reed</name>
    <name type="synonym">Donax arundinaceus</name>
    <dbReference type="NCBI Taxonomy" id="35708"/>
    <lineage>
        <taxon>Eukaryota</taxon>
        <taxon>Viridiplantae</taxon>
        <taxon>Streptophyta</taxon>
        <taxon>Embryophyta</taxon>
        <taxon>Tracheophyta</taxon>
        <taxon>Spermatophyta</taxon>
        <taxon>Magnoliopsida</taxon>
        <taxon>Liliopsida</taxon>
        <taxon>Poales</taxon>
        <taxon>Poaceae</taxon>
        <taxon>PACMAD clade</taxon>
        <taxon>Arundinoideae</taxon>
        <taxon>Arundineae</taxon>
        <taxon>Arundo</taxon>
    </lineage>
</organism>
<dbReference type="EMBL" id="GBRH01194846">
    <property type="protein sequence ID" value="JAE03050.1"/>
    <property type="molecule type" value="Transcribed_RNA"/>
</dbReference>
<feature type="region of interest" description="Disordered" evidence="1">
    <location>
        <begin position="25"/>
        <end position="57"/>
    </location>
</feature>
<reference evidence="2" key="2">
    <citation type="journal article" date="2015" name="Data Brief">
        <title>Shoot transcriptome of the giant reed, Arundo donax.</title>
        <authorList>
            <person name="Barrero R.A."/>
            <person name="Guerrero F.D."/>
            <person name="Moolhuijzen P."/>
            <person name="Goolsby J.A."/>
            <person name="Tidwell J."/>
            <person name="Bellgard S.E."/>
            <person name="Bellgard M.I."/>
        </authorList>
    </citation>
    <scope>NUCLEOTIDE SEQUENCE</scope>
    <source>
        <tissue evidence="2">Shoot tissue taken approximately 20 cm above the soil surface</tissue>
    </source>
</reference>
<sequence>MHDGRHRRLRGVRGDGALLRHLRRRHEEDVLPLRRRPRARAPGPRTPYHQLPPARLP</sequence>
<dbReference type="AlphaFoldDB" id="A0A0A9EQN8"/>
<accession>A0A0A9EQN8</accession>
<evidence type="ECO:0000256" key="1">
    <source>
        <dbReference type="SAM" id="MobiDB-lite"/>
    </source>
</evidence>
<protein>
    <submittedName>
        <fullName evidence="2">Uncharacterized protein</fullName>
    </submittedName>
</protein>